<dbReference type="InterPro" id="IPR029063">
    <property type="entry name" value="SAM-dependent_MTases_sf"/>
</dbReference>
<evidence type="ECO:0000313" key="3">
    <source>
        <dbReference type="Proteomes" id="UP000824116"/>
    </source>
</evidence>
<dbReference type="SUPFAM" id="SSF53335">
    <property type="entry name" value="S-adenosyl-L-methionine-dependent methyltransferases"/>
    <property type="match status" value="1"/>
</dbReference>
<keyword evidence="2" id="KW-0808">Transferase</keyword>
<dbReference type="Pfam" id="PF08241">
    <property type="entry name" value="Methyltransf_11"/>
    <property type="match status" value="1"/>
</dbReference>
<dbReference type="Proteomes" id="UP000824116">
    <property type="component" value="Unassembled WGS sequence"/>
</dbReference>
<dbReference type="GO" id="GO:0032259">
    <property type="term" value="P:methylation"/>
    <property type="evidence" value="ECO:0007669"/>
    <property type="project" value="UniProtKB-KW"/>
</dbReference>
<dbReference type="EMBL" id="DXAY01000085">
    <property type="protein sequence ID" value="HIZ74299.1"/>
    <property type="molecule type" value="Genomic_DNA"/>
</dbReference>
<proteinExistence type="predicted"/>
<dbReference type="AlphaFoldDB" id="A0A9D2G716"/>
<dbReference type="Gene3D" id="3.40.50.150">
    <property type="entry name" value="Vaccinia Virus protein VP39"/>
    <property type="match status" value="1"/>
</dbReference>
<accession>A0A9D2G716</accession>
<dbReference type="PANTHER" id="PTHR43591">
    <property type="entry name" value="METHYLTRANSFERASE"/>
    <property type="match status" value="1"/>
</dbReference>
<evidence type="ECO:0000259" key="1">
    <source>
        <dbReference type="Pfam" id="PF08241"/>
    </source>
</evidence>
<organism evidence="2 3">
    <name type="scientific">Candidatus Mediterraneibacter stercoravium</name>
    <dbReference type="NCBI Taxonomy" id="2838685"/>
    <lineage>
        <taxon>Bacteria</taxon>
        <taxon>Bacillati</taxon>
        <taxon>Bacillota</taxon>
        <taxon>Clostridia</taxon>
        <taxon>Lachnospirales</taxon>
        <taxon>Lachnospiraceae</taxon>
        <taxon>Mediterraneibacter</taxon>
    </lineage>
</organism>
<sequence length="290" mass="33042">MNIIWSKYVQGVKTLYFSRRLRFHDMFAEQYQALFDLSKDKQLKILEIGCGPGALAGALHRWYPNAEITGLDRDSAFIQFAGEHEPGISFVEGDAAKLPYPDNTFDVTISFTVSEHIDPSAFFQEQLRVLKPGGVCLVLSSRKGITVPAPVISDSDREQKFWDKAGKYDHTKDQYEICRYPMSEAELPLAMESYGFQQIHTGFVTVSLTPDNPDISSSLAYDMINASRQTELDSIESVCHSIPEQVSPEERDEMIRLINEKYDRRLHQYDQGEKQWDTNVSLIMVVRGVK</sequence>
<dbReference type="InterPro" id="IPR013216">
    <property type="entry name" value="Methyltransf_11"/>
</dbReference>
<keyword evidence="2" id="KW-0489">Methyltransferase</keyword>
<protein>
    <submittedName>
        <fullName evidence="2">Methyltransferase domain-containing protein</fullName>
    </submittedName>
</protein>
<name>A0A9D2G716_9FIRM</name>
<feature type="domain" description="Methyltransferase type 11" evidence="1">
    <location>
        <begin position="46"/>
        <end position="137"/>
    </location>
</feature>
<reference evidence="2" key="2">
    <citation type="submission" date="2021-04" db="EMBL/GenBank/DDBJ databases">
        <authorList>
            <person name="Gilroy R."/>
        </authorList>
    </citation>
    <scope>NUCLEOTIDE SEQUENCE</scope>
    <source>
        <strain evidence="2">CHK196-3914</strain>
    </source>
</reference>
<dbReference type="CDD" id="cd02440">
    <property type="entry name" value="AdoMet_MTases"/>
    <property type="match status" value="1"/>
</dbReference>
<comment type="caution">
    <text evidence="2">The sequence shown here is derived from an EMBL/GenBank/DDBJ whole genome shotgun (WGS) entry which is preliminary data.</text>
</comment>
<reference evidence="2" key="1">
    <citation type="journal article" date="2021" name="PeerJ">
        <title>Extensive microbial diversity within the chicken gut microbiome revealed by metagenomics and culture.</title>
        <authorList>
            <person name="Gilroy R."/>
            <person name="Ravi A."/>
            <person name="Getino M."/>
            <person name="Pursley I."/>
            <person name="Horton D.L."/>
            <person name="Alikhan N.F."/>
            <person name="Baker D."/>
            <person name="Gharbi K."/>
            <person name="Hall N."/>
            <person name="Watson M."/>
            <person name="Adriaenssens E.M."/>
            <person name="Foster-Nyarko E."/>
            <person name="Jarju S."/>
            <person name="Secka A."/>
            <person name="Antonio M."/>
            <person name="Oren A."/>
            <person name="Chaudhuri R.R."/>
            <person name="La Ragione R."/>
            <person name="Hildebrand F."/>
            <person name="Pallen M.J."/>
        </authorList>
    </citation>
    <scope>NUCLEOTIDE SEQUENCE</scope>
    <source>
        <strain evidence="2">CHK196-3914</strain>
    </source>
</reference>
<dbReference type="GO" id="GO:0008757">
    <property type="term" value="F:S-adenosylmethionine-dependent methyltransferase activity"/>
    <property type="evidence" value="ECO:0007669"/>
    <property type="project" value="InterPro"/>
</dbReference>
<evidence type="ECO:0000313" key="2">
    <source>
        <dbReference type="EMBL" id="HIZ74299.1"/>
    </source>
</evidence>
<gene>
    <name evidence="2" type="ORF">H9723_03510</name>
</gene>